<dbReference type="Proteomes" id="UP001168821">
    <property type="component" value="Unassembled WGS sequence"/>
</dbReference>
<dbReference type="GO" id="GO:0012506">
    <property type="term" value="C:vesicle membrane"/>
    <property type="evidence" value="ECO:0007669"/>
    <property type="project" value="TreeGrafter"/>
</dbReference>
<comment type="caution">
    <text evidence="7">The sequence shown here is derived from an EMBL/GenBank/DDBJ whole genome shotgun (WGS) entry which is preliminary data.</text>
</comment>
<dbReference type="GO" id="GO:0005886">
    <property type="term" value="C:plasma membrane"/>
    <property type="evidence" value="ECO:0007669"/>
    <property type="project" value="TreeGrafter"/>
</dbReference>
<evidence type="ECO:0000313" key="8">
    <source>
        <dbReference type="Proteomes" id="UP001168821"/>
    </source>
</evidence>
<reference evidence="7" key="1">
    <citation type="journal article" date="2023" name="G3 (Bethesda)">
        <title>Whole genome assemblies of Zophobas morio and Tenebrio molitor.</title>
        <authorList>
            <person name="Kaur S."/>
            <person name="Stinson S.A."/>
            <person name="diCenzo G.C."/>
        </authorList>
    </citation>
    <scope>NUCLEOTIDE SEQUENCE</scope>
    <source>
        <strain evidence="7">QUZm001</strain>
    </source>
</reference>
<dbReference type="GO" id="GO:0032509">
    <property type="term" value="P:endosome transport via multivesicular body sorting pathway"/>
    <property type="evidence" value="ECO:0007669"/>
    <property type="project" value="TreeGrafter"/>
</dbReference>
<dbReference type="PROSITE" id="PS51897">
    <property type="entry name" value="ANNEXIN_2"/>
    <property type="match status" value="4"/>
</dbReference>
<keyword evidence="8" id="KW-1185">Reference proteome</keyword>
<evidence type="ECO:0000256" key="3">
    <source>
        <dbReference type="ARBA" id="ARBA00022837"/>
    </source>
</evidence>
<keyword evidence="3 6" id="KW-0106">Calcium</keyword>
<dbReference type="PROSITE" id="PS00223">
    <property type="entry name" value="ANNEXIN_1"/>
    <property type="match status" value="2"/>
</dbReference>
<dbReference type="PANTHER" id="PTHR10502">
    <property type="entry name" value="ANNEXIN"/>
    <property type="match status" value="1"/>
</dbReference>
<dbReference type="FunFam" id="1.10.220.10:FF:000004">
    <property type="entry name" value="Annexin"/>
    <property type="match status" value="1"/>
</dbReference>
<dbReference type="FunFam" id="1.10.220.10:FF:000001">
    <property type="entry name" value="Annexin"/>
    <property type="match status" value="1"/>
</dbReference>
<dbReference type="GO" id="GO:0005544">
    <property type="term" value="F:calcium-dependent phospholipid binding"/>
    <property type="evidence" value="ECO:0007669"/>
    <property type="project" value="UniProtKB-KW"/>
</dbReference>
<evidence type="ECO:0000256" key="6">
    <source>
        <dbReference type="RuleBase" id="RU003540"/>
    </source>
</evidence>
<evidence type="ECO:0000256" key="1">
    <source>
        <dbReference type="ARBA" id="ARBA00007831"/>
    </source>
</evidence>
<dbReference type="Pfam" id="PF00191">
    <property type="entry name" value="Annexin"/>
    <property type="match status" value="4"/>
</dbReference>
<protein>
    <recommendedName>
        <fullName evidence="6">Annexin</fullName>
    </recommendedName>
</protein>
<name>A0AA38HVJ1_9CUCU</name>
<dbReference type="InterPro" id="IPR037104">
    <property type="entry name" value="Annexin_sf"/>
</dbReference>
<organism evidence="7 8">
    <name type="scientific">Zophobas morio</name>
    <dbReference type="NCBI Taxonomy" id="2755281"/>
    <lineage>
        <taxon>Eukaryota</taxon>
        <taxon>Metazoa</taxon>
        <taxon>Ecdysozoa</taxon>
        <taxon>Arthropoda</taxon>
        <taxon>Hexapoda</taxon>
        <taxon>Insecta</taxon>
        <taxon>Pterygota</taxon>
        <taxon>Neoptera</taxon>
        <taxon>Endopterygota</taxon>
        <taxon>Coleoptera</taxon>
        <taxon>Polyphaga</taxon>
        <taxon>Cucujiformia</taxon>
        <taxon>Tenebrionidae</taxon>
        <taxon>Zophobas</taxon>
    </lineage>
</organism>
<comment type="domain">
    <text evidence="6">A pair of annexin repeats may form one binding site for calcium and phospholipid.</text>
</comment>
<dbReference type="FunFam" id="1.10.220.10:FF:000003">
    <property type="entry name" value="Annexin"/>
    <property type="match status" value="1"/>
</dbReference>
<sequence>MTGTPTVHPDPNFNDEEDAAALKQAFKGFGSDEDAIIQIITNRSNEQRQQIAARFKTMYGKDLIKELKSELRGNFEDVIVALMTEPIEFQAKQLHKAISGLGTDEGTIVEILSIHNNDDVVKISQEYEGLYQQSLEKDIKGDTSGTVKRLLVSLSTGHRDESETIDQEKAFHDAQTLLRAGELIEGTDESAFNQVLCQRNRSQLRVIFEEYEKITGHPFETAIENEFSLTSKESLLALVHAIRDRTDYLATRLHDSMAGMGTDDHTLIRIVVARSEIDLADIKEVFQNKYGKTLAEFIQDDCSGDYKKCLLSVVDS</sequence>
<dbReference type="SUPFAM" id="SSF47874">
    <property type="entry name" value="Annexin"/>
    <property type="match status" value="1"/>
</dbReference>
<gene>
    <name evidence="7" type="ORF">Zmor_026148</name>
</gene>
<dbReference type="GO" id="GO:0001786">
    <property type="term" value="F:phosphatidylserine binding"/>
    <property type="evidence" value="ECO:0007669"/>
    <property type="project" value="TreeGrafter"/>
</dbReference>
<comment type="similarity">
    <text evidence="1 6">Belongs to the annexin family.</text>
</comment>
<dbReference type="InterPro" id="IPR018502">
    <property type="entry name" value="Annexin_repeat"/>
</dbReference>
<keyword evidence="5 6" id="KW-0111">Calcium/phospholipid-binding</keyword>
<dbReference type="PRINTS" id="PR00196">
    <property type="entry name" value="ANNEXIN"/>
</dbReference>
<dbReference type="InterPro" id="IPR001464">
    <property type="entry name" value="Annexin"/>
</dbReference>
<dbReference type="SMART" id="SM00335">
    <property type="entry name" value="ANX"/>
    <property type="match status" value="4"/>
</dbReference>
<dbReference type="EMBL" id="JALNTZ010000008">
    <property type="protein sequence ID" value="KAJ3643437.1"/>
    <property type="molecule type" value="Genomic_DNA"/>
</dbReference>
<keyword evidence="4 6" id="KW-0041">Annexin</keyword>
<dbReference type="AlphaFoldDB" id="A0AA38HVJ1"/>
<dbReference type="Gene3D" id="1.10.220.10">
    <property type="entry name" value="Annexin"/>
    <property type="match status" value="4"/>
</dbReference>
<evidence type="ECO:0000313" key="7">
    <source>
        <dbReference type="EMBL" id="KAJ3643437.1"/>
    </source>
</evidence>
<dbReference type="GO" id="GO:0005509">
    <property type="term" value="F:calcium ion binding"/>
    <property type="evidence" value="ECO:0007669"/>
    <property type="project" value="InterPro"/>
</dbReference>
<dbReference type="FunFam" id="1.10.220.10:FF:000002">
    <property type="entry name" value="Annexin"/>
    <property type="match status" value="1"/>
</dbReference>
<proteinExistence type="inferred from homology"/>
<dbReference type="GO" id="GO:0005634">
    <property type="term" value="C:nucleus"/>
    <property type="evidence" value="ECO:0007669"/>
    <property type="project" value="TreeGrafter"/>
</dbReference>
<evidence type="ECO:0000256" key="4">
    <source>
        <dbReference type="ARBA" id="ARBA00023216"/>
    </source>
</evidence>
<dbReference type="InterPro" id="IPR018252">
    <property type="entry name" value="Annexin_repeat_CS"/>
</dbReference>
<dbReference type="PANTHER" id="PTHR10502:SF233">
    <property type="entry name" value="ANNEXIN B9"/>
    <property type="match status" value="1"/>
</dbReference>
<keyword evidence="2 6" id="KW-0677">Repeat</keyword>
<accession>A0AA38HVJ1</accession>
<dbReference type="GO" id="GO:0005737">
    <property type="term" value="C:cytoplasm"/>
    <property type="evidence" value="ECO:0007669"/>
    <property type="project" value="TreeGrafter"/>
</dbReference>
<evidence type="ECO:0000256" key="5">
    <source>
        <dbReference type="ARBA" id="ARBA00023302"/>
    </source>
</evidence>
<evidence type="ECO:0000256" key="2">
    <source>
        <dbReference type="ARBA" id="ARBA00022737"/>
    </source>
</evidence>